<evidence type="ECO:0000256" key="5">
    <source>
        <dbReference type="ARBA" id="ARBA00022786"/>
    </source>
</evidence>
<feature type="compositionally biased region" description="Polar residues" evidence="8">
    <location>
        <begin position="723"/>
        <end position="750"/>
    </location>
</feature>
<dbReference type="Pfam" id="PF06012">
    <property type="entry name" value="DUF908"/>
    <property type="match status" value="1"/>
</dbReference>
<feature type="region of interest" description="Disordered" evidence="8">
    <location>
        <begin position="2442"/>
        <end position="2466"/>
    </location>
</feature>
<comment type="caution">
    <text evidence="11">The sequence shown here is derived from an EMBL/GenBank/DDBJ whole genome shotgun (WGS) entry which is preliminary data.</text>
</comment>
<feature type="compositionally biased region" description="Basic and acidic residues" evidence="8">
    <location>
        <begin position="2225"/>
        <end position="2236"/>
    </location>
</feature>
<name>A0A371HU25_MUCPR</name>
<dbReference type="FunFam" id="1.10.8.10:FF:000067">
    <property type="entry name" value="E3 ubiquitin-protein ligase UPL1"/>
    <property type="match status" value="1"/>
</dbReference>
<gene>
    <name evidence="11" type="primary">UPL1</name>
    <name evidence="11" type="ORF">CR513_09740</name>
</gene>
<comment type="pathway">
    <text evidence="2">Protein modification; protein ubiquitination.</text>
</comment>
<dbReference type="InterPro" id="IPR015940">
    <property type="entry name" value="UBA"/>
</dbReference>
<feature type="compositionally biased region" description="Acidic residues" evidence="8">
    <location>
        <begin position="1890"/>
        <end position="1921"/>
    </location>
</feature>
<dbReference type="Gene3D" id="3.30.2410.10">
    <property type="entry name" value="Hect, E3 ligase catalytic domain"/>
    <property type="match status" value="1"/>
</dbReference>
<sequence>MKQCIEQYSIPSELRFSLLTRIRYARAFRSPRICRLYSRICLLSFIVLVQSGDAQDELVSFFANEPEYTNELIRIVRSEEVISGSIRTLAMLALGAQLAAYTSSHHRARILSGSTLTFAGGNRMILLNVLQRAILSLKSSNDPSSLAFVEALLQFYLLHVVSTSTSGNNIRGSGMVPTFLPLLEDFDPTHVHLVCFAVKTLQKLMDYSSSAVSLFKELGGTELLAQRLQKEVHRVIGLVGETDNMMLTGESSRQSTDQLYSQKRLIKVSLKALGSATYAPANSTRSQHSQDSSLPATLSLIFKNVDKFGGDIYYSAVTVMSEIIHKDPTCFTVLHEMGLPDAFLLSVGSEILPSSKALTCIPNGLGAICLNAKGLEAVRESSSLRFLVDIFTSKKYVLAMNEAIVPLANAVEELLRHVSSLRSTGVDIIIEIIHKIASFGDGNSTGFSGKAEGTAMETDSEDKENEGHCCIVGTSYSAVEGISDEQFIQLCVFHLMVLVHRTMENAETCRLFVEKSGIEALLKLLLRPTIAQSSDGMSIALHSTMVFKGFAQHHSIPLAHAFCSSLREHLKKALAGFGAASEPLLLDPKMTTDGGIFSSLFLVEFLLFLAASKDNRWVTALLTEFGNGSKDVLEDIGLVHREVLWQIALLENRKPEIEEDGAGSSDSQQAEGDASETEEQRFNSFRQFLDPLLRRRTSSWSIESQFFNLINLYRDLGRSTGSQHRSNLVGASNMRSSSSNPVQHSGSDDNFGTAKKESDKQRPYYTSCCDMVRSLSFHITHLFQELGKVMLLPSRRRDDVVNVSPASKSVASTFASIAFDHMNYGGCRVNLSGTEESISTKCRYFGKVIEFMDNILMERPDSCNPILLNCLYGRGVIETVLTTFEATSQLLFAVNRAPASPMDTDDANAKQDDKEDTDNSWIYGSLASYGKLMDHLVTSSFILSSFTKHLLAQPLTNGDTPFPRDAETFVKVLQSKVLKTVLPVWTQPQFVDCSYEFISTVISIIRHVYTGVEVKNVNGSGGGARITGPPPNETTISTIVEMGFSRSRAEEALRQVGSNSVELAMEWLFSHPEEAQEDDELARALAMSLGNSESDAKDAVANDNALQLEEEMVQLPPVDELLTTCTKLLLKEPLAFPVRDLFVMMCSQDDGQYRSNVVSFIVERIKECGLVSGNGNYAMLAALFHVLALILNEDTVAREAASKSGLIKIASDLLYQWDSSLDSREKQQVPKWVTAAFLALDRLLQVDQKLNSEIAEQLKKEAVNSQKTSISIDEDRQNKLQSALGLSMKYADIHEQKRLVEVACSCMKNQLPSDTMHAVLLLCSNLTRNHSVALTFWDAGGLSLLLSLPTSSLFPGFDNVAASIVRHVLEDPQTLQQAMESEIKHSLVVASNRHPNGRVNPHNFLLNLASVISRDPAIFMQAAQSVCQVEMVGERPYIVLLKDKDKDKAKEKEKEKDKSLEKDKVQNNDGRVGLGNTNTAPSGNGHGKIHDSNTKSAKSHKKPTQSFINVIELLLESICTFVPPLKDEIASNVLPGTPAATDMDIDVSMVKGKGKAVATVSEGNETSSQEASASLAKIVFILKLLTEILLMYSSSVHVLLRRDAEMSSIRGSYQKCPAGLSMGGIFYHILHNFLSYSRNSKKDKKVDGDWRQKLATRANQFMVAACVRSTEARKRVFSDINYIINEFVGTCNDIKRPSNEIQVFVDLLNDVLAARTPAGSSISAEASTTFIDAGLVKSFTCTLQVLDLDHADSSEIATGIIKALELVTKEHVHSVDSSTGKGDNSAKPSVLNQPGRTNNIGDMSQSMEMTSQANPDSLQVDHVGSFAVRSYGGSEAVTDDMEHDQDLDGSFAPANEDDYMHENSEDARDHENGMENVGLQFEIQPHGQENLDEDDDEDDDMSGDEGEDVDEDEDDDEEHNDLEEVHHLPHPDTDQDDHEIDDEDFDDEVMEEEDEDDEEDEDGVILRLEEGINGINVFDHIEVFGRDNSFSNEAFHVMPVEVFGSRRGRTTSIYKLVMPLCLLVIHSYLNLLHSPHLQGNQANSSLENNSVGLDNIFRSLRSGRHGHRLHLWTDNNQQSGGTNTVVVPQGLEELLVTQLRRPTPEKSSNLNIAEAGSHGKVGTTQAQDAGGARPEVPVESNVGLEVSTITPSVIDNSNNADVRPAGTGPLQTNVSSTHSQAVEMQFEHNDGVARDVEAVSQESSGSGATFGESLRSLDVEIGSADGHDDVGERQVSADRIAGDSQAARTRRANTPLSHYSPVVGRDASLHSVTEVSENSSRDADQDGPAAEQQVTSDAGSGAIDPAFLDALPEELRAEVLSAQQGQVAQPSNVESQNTGDIDPEFLAALPADIRAEVLAQQQAQRLHQSQELEGQPVEMDTVSIIATFPSDLREEASLSVLLTSPDTILANLTPALVAEANMLRERFAHRYSRTLFGMYPRSRRGETSRRGEGIGSGLDGAGGTISSRRSSGAKVVEADGAPLVDTEALHAMIRLFRVVQPLYKGQLQRLLLNLCAHSETRTSLVKILMDLLMLDVKRPVSYFSKVEPPYRLYGCQSNVMYSRPQSFDGVPPLLSRRILETLTYLARNHLYVAKILLQFRLPHPAIKEPDDARGKAVMVVEDDVNLSESNEGYISIAMLLGLLNQSLYLRSIAHLEQLLNLLDVIIDSAGNKSSDKSLISTNPSSGPQISALEADVNADSNVLPSGDDASAKVDGSSKPTSSDINVECESHGVLSNLPKAELRLLCSLLAQEGLSDNAYTLVAEVMKKLVAIAPTHCELFVTELAEAVQKLTSSAMDELRVFSEAMKALLSTTSTDGAAILRVLQALSSLVTLLTEKENDKGTPSALSEVWEINLALEPLWHELSCCISKIESYSESASEFLTSSRTFVSKPSGVMPPLPAGSQNILPYIESFFVVCEKLHPAQPGASHDSSIPVISDVEYTSTSATPQKASGTAVKVDEKHVAFVRFSEKHRKLLNAFIRQNPGLLEKSFSLMLKVPRFIDFDNKRAHFRSKIKHQHDHHHSHLRISVRRAYVLEDSYNQLRMRSTQDLKGRLTVHFQGEEGIDAGGLTREWYQLLSRVIFDKGALLFTTVGNESTFQPNPNSVYQTEHLSYFKFVGRVVGKALFDGQLLDVHFTRSFYKHILGVKNDISDVLDLTFSIDADEEKLILYERTEVTDYELIPGGRNSKVTEENKHQYVDLVAEHRLTTAIRPQINSFLEGFTELIPRELISIFNDKELELLISGLPDIDLDDLRANTEYSGYSAASPVIQWFWEVVQGLSKEDKARLLQFVTGTSKVPLEGFSALQGISGSQKFQIHKAYGSPDHLPSAHTCFNQLDLPEYPSKQHLEERLLLAIHEASEGFGFG</sequence>
<keyword evidence="5 7" id="KW-0833">Ubl conjugation pathway</keyword>
<accession>A0A371HU25</accession>
<dbReference type="Proteomes" id="UP000257109">
    <property type="component" value="Unassembled WGS sequence"/>
</dbReference>
<dbReference type="EMBL" id="QJKJ01001712">
    <property type="protein sequence ID" value="RDY06293.1"/>
    <property type="molecule type" value="Genomic_DNA"/>
</dbReference>
<dbReference type="InterPro" id="IPR016024">
    <property type="entry name" value="ARM-type_fold"/>
</dbReference>
<feature type="region of interest" description="Disordered" evidence="8">
    <location>
        <begin position="1888"/>
        <end position="1940"/>
    </location>
</feature>
<feature type="region of interest" description="Disordered" evidence="8">
    <location>
        <begin position="1775"/>
        <end position="1816"/>
    </location>
</feature>
<evidence type="ECO:0000259" key="10">
    <source>
        <dbReference type="PROSITE" id="PS50237"/>
    </source>
</evidence>
<dbReference type="GO" id="GO:0061630">
    <property type="term" value="F:ubiquitin protein ligase activity"/>
    <property type="evidence" value="ECO:0007669"/>
    <property type="project" value="UniProtKB-EC"/>
</dbReference>
<feature type="compositionally biased region" description="Basic and acidic residues" evidence="8">
    <location>
        <begin position="2443"/>
        <end position="2452"/>
    </location>
</feature>
<dbReference type="SUPFAM" id="SSF48371">
    <property type="entry name" value="ARM repeat"/>
    <property type="match status" value="2"/>
</dbReference>
<dbReference type="FunFam" id="3.90.1750.10:FF:000026">
    <property type="entry name" value="E3 ubiquitin-protein ligase HACE1"/>
    <property type="match status" value="1"/>
</dbReference>
<dbReference type="SMART" id="SM00165">
    <property type="entry name" value="UBA"/>
    <property type="match status" value="1"/>
</dbReference>
<dbReference type="GO" id="GO:0000209">
    <property type="term" value="P:protein polyubiquitination"/>
    <property type="evidence" value="ECO:0007669"/>
    <property type="project" value="TreeGrafter"/>
</dbReference>
<dbReference type="FunFam" id="3.90.1750.10:FF:000003">
    <property type="entry name" value="E3 ubiquitin-protein ligase UPL1"/>
    <property type="match status" value="1"/>
</dbReference>
<dbReference type="CDD" id="cd14327">
    <property type="entry name" value="UBA_atUPL1_2_like"/>
    <property type="match status" value="1"/>
</dbReference>
<evidence type="ECO:0000313" key="11">
    <source>
        <dbReference type="EMBL" id="RDY06293.1"/>
    </source>
</evidence>
<dbReference type="OrthoDB" id="8068875at2759"/>
<dbReference type="SUPFAM" id="SSF46934">
    <property type="entry name" value="UBA-like"/>
    <property type="match status" value="1"/>
</dbReference>
<feature type="region of interest" description="Disordered" evidence="8">
    <location>
        <begin position="2101"/>
        <end position="2136"/>
    </location>
</feature>
<evidence type="ECO:0000256" key="4">
    <source>
        <dbReference type="ARBA" id="ARBA00022679"/>
    </source>
</evidence>
<feature type="region of interest" description="Disordered" evidence="8">
    <location>
        <begin position="2321"/>
        <end position="2340"/>
    </location>
</feature>
<feature type="compositionally biased region" description="Gly residues" evidence="8">
    <location>
        <begin position="2453"/>
        <end position="2463"/>
    </location>
</feature>
<feature type="region of interest" description="Disordered" evidence="8">
    <location>
        <begin position="2222"/>
        <end position="2304"/>
    </location>
</feature>
<evidence type="ECO:0000256" key="3">
    <source>
        <dbReference type="ARBA" id="ARBA00012485"/>
    </source>
</evidence>
<dbReference type="InterPro" id="IPR003903">
    <property type="entry name" value="UIM_dom"/>
</dbReference>
<dbReference type="PANTHER" id="PTHR11254">
    <property type="entry name" value="HECT DOMAIN UBIQUITIN-PROTEIN LIGASE"/>
    <property type="match status" value="1"/>
</dbReference>
<dbReference type="InterPro" id="IPR025527">
    <property type="entry name" value="HUWE1/Rev1_UBM"/>
</dbReference>
<feature type="compositionally biased region" description="Polar residues" evidence="8">
    <location>
        <begin position="2321"/>
        <end position="2339"/>
    </location>
</feature>
<feature type="domain" description="HECT" evidence="10">
    <location>
        <begin position="3046"/>
        <end position="3365"/>
    </location>
</feature>
<feature type="region of interest" description="Disordered" evidence="8">
    <location>
        <begin position="1839"/>
        <end position="1858"/>
    </location>
</feature>
<evidence type="ECO:0000256" key="8">
    <source>
        <dbReference type="SAM" id="MobiDB-lite"/>
    </source>
</evidence>
<feature type="compositionally biased region" description="Basic and acidic residues" evidence="8">
    <location>
        <begin position="1922"/>
        <end position="1933"/>
    </location>
</feature>
<proteinExistence type="inferred from homology"/>
<evidence type="ECO:0000313" key="12">
    <source>
        <dbReference type="Proteomes" id="UP000257109"/>
    </source>
</evidence>
<organism evidence="11 12">
    <name type="scientific">Mucuna pruriens</name>
    <name type="common">Velvet bean</name>
    <name type="synonym">Dolichos pruriens</name>
    <dbReference type="NCBI Taxonomy" id="157652"/>
    <lineage>
        <taxon>Eukaryota</taxon>
        <taxon>Viridiplantae</taxon>
        <taxon>Streptophyta</taxon>
        <taxon>Embryophyta</taxon>
        <taxon>Tracheophyta</taxon>
        <taxon>Spermatophyta</taxon>
        <taxon>Magnoliopsida</taxon>
        <taxon>eudicotyledons</taxon>
        <taxon>Gunneridae</taxon>
        <taxon>Pentapetalae</taxon>
        <taxon>rosids</taxon>
        <taxon>fabids</taxon>
        <taxon>Fabales</taxon>
        <taxon>Fabaceae</taxon>
        <taxon>Papilionoideae</taxon>
        <taxon>50 kb inversion clade</taxon>
        <taxon>NPAAA clade</taxon>
        <taxon>indigoferoid/millettioid clade</taxon>
        <taxon>Phaseoleae</taxon>
        <taxon>Mucuna</taxon>
    </lineage>
</organism>
<dbReference type="UniPathway" id="UPA00143"/>
<dbReference type="Pfam" id="PF22562">
    <property type="entry name" value="UBA_7"/>
    <property type="match status" value="1"/>
</dbReference>
<dbReference type="GO" id="GO:0006511">
    <property type="term" value="P:ubiquitin-dependent protein catabolic process"/>
    <property type="evidence" value="ECO:0007669"/>
    <property type="project" value="TreeGrafter"/>
</dbReference>
<dbReference type="Gene3D" id="1.10.8.10">
    <property type="entry name" value="DNA helicase RuvA subunit, C-terminal domain"/>
    <property type="match status" value="1"/>
</dbReference>
<evidence type="ECO:0000256" key="6">
    <source>
        <dbReference type="ARBA" id="ARBA00034494"/>
    </source>
</evidence>
<dbReference type="InterPro" id="IPR010314">
    <property type="entry name" value="E3_Ub_ligase_DUF913"/>
</dbReference>
<feature type="non-terminal residue" evidence="11">
    <location>
        <position position="1"/>
    </location>
</feature>
<dbReference type="InterPro" id="IPR010309">
    <property type="entry name" value="E3_Ub_ligase_DUF908"/>
</dbReference>
<dbReference type="Pfam" id="PF06025">
    <property type="entry name" value="DUF913"/>
    <property type="match status" value="1"/>
</dbReference>
<comment type="similarity">
    <text evidence="6">Belongs to the UPL family. TOM1/PTR1 subfamily.</text>
</comment>
<dbReference type="Gene3D" id="3.30.2160.10">
    <property type="entry name" value="Hect, E3 ligase catalytic domain"/>
    <property type="match status" value="1"/>
</dbReference>
<feature type="region of interest" description="Disordered" evidence="8">
    <location>
        <begin position="2703"/>
        <end position="2722"/>
    </location>
</feature>
<dbReference type="InterPro" id="IPR035983">
    <property type="entry name" value="Hect_E3_ubiquitin_ligase"/>
</dbReference>
<feature type="active site" description="Glycyl thioester intermediate" evidence="7">
    <location>
        <position position="3332"/>
    </location>
</feature>
<dbReference type="InterPro" id="IPR050409">
    <property type="entry name" value="E3_ubiq-protein_ligase"/>
</dbReference>
<evidence type="ECO:0000259" key="9">
    <source>
        <dbReference type="PROSITE" id="PS50030"/>
    </source>
</evidence>
<dbReference type="STRING" id="157652.A0A371HU25"/>
<evidence type="ECO:0000256" key="7">
    <source>
        <dbReference type="PROSITE-ProRule" id="PRU00104"/>
    </source>
</evidence>
<evidence type="ECO:0000256" key="1">
    <source>
        <dbReference type="ARBA" id="ARBA00000885"/>
    </source>
</evidence>
<feature type="region of interest" description="Disordered" evidence="8">
    <location>
        <begin position="1446"/>
        <end position="1501"/>
    </location>
</feature>
<dbReference type="EC" id="2.3.2.26" evidence="3"/>
<keyword evidence="12" id="KW-1185">Reference proteome</keyword>
<comment type="catalytic activity">
    <reaction evidence="1">
        <text>S-ubiquitinyl-[E2 ubiquitin-conjugating enzyme]-L-cysteine + [acceptor protein]-L-lysine = [E2 ubiquitin-conjugating enzyme]-L-cysteine + N(6)-ubiquitinyl-[acceptor protein]-L-lysine.</text>
        <dbReference type="EC" id="2.3.2.26"/>
    </reaction>
</comment>
<dbReference type="InterPro" id="IPR009060">
    <property type="entry name" value="UBA-like_sf"/>
</dbReference>
<feature type="region of interest" description="Disordered" evidence="8">
    <location>
        <begin position="723"/>
        <end position="758"/>
    </location>
</feature>
<feature type="domain" description="UBA" evidence="9">
    <location>
        <begin position="1030"/>
        <end position="1071"/>
    </location>
</feature>
<dbReference type="PROSITE" id="PS50030">
    <property type="entry name" value="UBA"/>
    <property type="match status" value="1"/>
</dbReference>
<dbReference type="GO" id="GO:0005737">
    <property type="term" value="C:cytoplasm"/>
    <property type="evidence" value="ECO:0007669"/>
    <property type="project" value="TreeGrafter"/>
</dbReference>
<dbReference type="SUPFAM" id="SSF56204">
    <property type="entry name" value="Hect, E3 ligase catalytic domain"/>
    <property type="match status" value="1"/>
</dbReference>
<dbReference type="FunFam" id="3.30.2410.10:FF:000010">
    <property type="entry name" value="E3 ubiquitin-protein ligase UPL1"/>
    <property type="match status" value="1"/>
</dbReference>
<dbReference type="Pfam" id="PF00632">
    <property type="entry name" value="HECT"/>
    <property type="match status" value="1"/>
</dbReference>
<dbReference type="Gene3D" id="6.10.250.1630">
    <property type="match status" value="1"/>
</dbReference>
<feature type="region of interest" description="Disordered" evidence="8">
    <location>
        <begin position="656"/>
        <end position="679"/>
    </location>
</feature>
<feature type="compositionally biased region" description="Basic and acidic residues" evidence="8">
    <location>
        <begin position="1446"/>
        <end position="1466"/>
    </location>
</feature>
<dbReference type="Pfam" id="PF14377">
    <property type="entry name" value="UBM"/>
    <property type="match status" value="3"/>
</dbReference>
<reference evidence="11" key="1">
    <citation type="submission" date="2018-05" db="EMBL/GenBank/DDBJ databases">
        <title>Draft genome of Mucuna pruriens seed.</title>
        <authorList>
            <person name="Nnadi N.E."/>
            <person name="Vos R."/>
            <person name="Hasami M.H."/>
            <person name="Devisetty U.K."/>
            <person name="Aguiy J.C."/>
        </authorList>
    </citation>
    <scope>NUCLEOTIDE SEQUENCE [LARGE SCALE GENOMIC DNA]</scope>
    <source>
        <strain evidence="11">JCA_2017</strain>
    </source>
</reference>
<dbReference type="PROSITE" id="PS50330">
    <property type="entry name" value="UIM"/>
    <property type="match status" value="1"/>
</dbReference>
<dbReference type="Gene3D" id="3.90.1750.10">
    <property type="entry name" value="Hect, E3 ligase catalytic domains"/>
    <property type="match status" value="1"/>
</dbReference>
<dbReference type="PROSITE" id="PS50237">
    <property type="entry name" value="HECT"/>
    <property type="match status" value="1"/>
</dbReference>
<evidence type="ECO:0000256" key="2">
    <source>
        <dbReference type="ARBA" id="ARBA00004906"/>
    </source>
</evidence>
<dbReference type="PANTHER" id="PTHR11254:SF398">
    <property type="entry name" value="HECT-TYPE E3 UBIQUITIN TRANSFERASE"/>
    <property type="match status" value="1"/>
</dbReference>
<protein>
    <recommendedName>
        <fullName evidence="3">HECT-type E3 ubiquitin transferase</fullName>
        <ecNumber evidence="3">2.3.2.26</ecNumber>
    </recommendedName>
</protein>
<dbReference type="InterPro" id="IPR000569">
    <property type="entry name" value="HECT_dom"/>
</dbReference>
<dbReference type="CDD" id="cd00078">
    <property type="entry name" value="HECTc"/>
    <property type="match status" value="1"/>
</dbReference>
<dbReference type="SMART" id="SM00119">
    <property type="entry name" value="HECTc"/>
    <property type="match status" value="1"/>
</dbReference>
<keyword evidence="4" id="KW-0808">Transferase</keyword>